<feature type="disulfide bond" evidence="2">
    <location>
        <begin position="24"/>
        <end position="42"/>
    </location>
</feature>
<dbReference type="InterPro" id="IPR002172">
    <property type="entry name" value="LDrepeatLR_classA_rpt"/>
</dbReference>
<accession>A0AAV8ZNK1</accession>
<evidence type="ECO:0000313" key="3">
    <source>
        <dbReference type="EMBL" id="KAJ8967642.1"/>
    </source>
</evidence>
<dbReference type="SUPFAM" id="SSF57424">
    <property type="entry name" value="LDL receptor-like module"/>
    <property type="match status" value="1"/>
</dbReference>
<gene>
    <name evidence="3" type="ORF">NQ314_002761</name>
</gene>
<dbReference type="CDD" id="cd00112">
    <property type="entry name" value="LDLa"/>
    <property type="match status" value="1"/>
</dbReference>
<dbReference type="InterPro" id="IPR036055">
    <property type="entry name" value="LDL_receptor-like_sf"/>
</dbReference>
<dbReference type="PROSITE" id="PS50068">
    <property type="entry name" value="LDLRA_2"/>
    <property type="match status" value="1"/>
</dbReference>
<dbReference type="Proteomes" id="UP001162156">
    <property type="component" value="Unassembled WGS sequence"/>
</dbReference>
<dbReference type="PANTHER" id="PTHR45985:SF5">
    <property type="entry name" value="CHITIN AND LDLR BINDING DEACETYLASE 3"/>
    <property type="match status" value="1"/>
</dbReference>
<reference evidence="3" key="1">
    <citation type="journal article" date="2023" name="Insect Mol. Biol.">
        <title>Genome sequencing provides insights into the evolution of gene families encoding plant cell wall-degrading enzymes in longhorned beetles.</title>
        <authorList>
            <person name="Shin N.R."/>
            <person name="Okamura Y."/>
            <person name="Kirsch R."/>
            <person name="Pauchet Y."/>
        </authorList>
    </citation>
    <scope>NUCLEOTIDE SEQUENCE</scope>
    <source>
        <strain evidence="3">RBIC_L_NR</strain>
    </source>
</reference>
<dbReference type="EMBL" id="JANEYF010000847">
    <property type="protein sequence ID" value="KAJ8967642.1"/>
    <property type="molecule type" value="Genomic_DNA"/>
</dbReference>
<organism evidence="3 4">
    <name type="scientific">Rhamnusium bicolor</name>
    <dbReference type="NCBI Taxonomy" id="1586634"/>
    <lineage>
        <taxon>Eukaryota</taxon>
        <taxon>Metazoa</taxon>
        <taxon>Ecdysozoa</taxon>
        <taxon>Arthropoda</taxon>
        <taxon>Hexapoda</taxon>
        <taxon>Insecta</taxon>
        <taxon>Pterygota</taxon>
        <taxon>Neoptera</taxon>
        <taxon>Endopterygota</taxon>
        <taxon>Coleoptera</taxon>
        <taxon>Polyphaga</taxon>
        <taxon>Cucujiformia</taxon>
        <taxon>Chrysomeloidea</taxon>
        <taxon>Cerambycidae</taxon>
        <taxon>Lepturinae</taxon>
        <taxon>Rhagiini</taxon>
        <taxon>Rhamnusium</taxon>
    </lineage>
</organism>
<keyword evidence="4" id="KW-1185">Reference proteome</keyword>
<dbReference type="Pfam" id="PF00057">
    <property type="entry name" value="Ldl_recept_a"/>
    <property type="match status" value="1"/>
</dbReference>
<dbReference type="SMART" id="SM00192">
    <property type="entry name" value="LDLa"/>
    <property type="match status" value="1"/>
</dbReference>
<dbReference type="PROSITE" id="PS01209">
    <property type="entry name" value="LDLRA_1"/>
    <property type="match status" value="1"/>
</dbReference>
<dbReference type="PANTHER" id="PTHR45985">
    <property type="match status" value="1"/>
</dbReference>
<protein>
    <submittedName>
        <fullName evidence="3">Uncharacterized protein</fullName>
    </submittedName>
</protein>
<evidence type="ECO:0000313" key="4">
    <source>
        <dbReference type="Proteomes" id="UP001162156"/>
    </source>
</evidence>
<name>A0AAV8ZNK1_9CUCU</name>
<evidence type="ECO:0000256" key="2">
    <source>
        <dbReference type="PROSITE-ProRule" id="PRU00124"/>
    </source>
</evidence>
<comment type="caution">
    <text evidence="2">Lacks conserved residue(s) required for the propagation of feature annotation.</text>
</comment>
<dbReference type="AlphaFoldDB" id="A0AAV8ZNK1"/>
<comment type="caution">
    <text evidence="3">The sequence shown here is derived from an EMBL/GenBank/DDBJ whole genome shotgun (WGS) entry which is preliminary data.</text>
</comment>
<dbReference type="InterPro" id="IPR052740">
    <property type="entry name" value="CE4"/>
</dbReference>
<dbReference type="InterPro" id="IPR023415">
    <property type="entry name" value="LDLR_class-A_CS"/>
</dbReference>
<keyword evidence="1 2" id="KW-1015">Disulfide bond</keyword>
<sequence length="81" mass="8694">MNRNSYTKTIIRRGGLSRKNQLGCADGTCLPQDYFCDGSLDCPDGSDEGYCDANNDPNGASPCDPFACTLPNCFCSKDGKI</sequence>
<evidence type="ECO:0000256" key="1">
    <source>
        <dbReference type="ARBA" id="ARBA00023157"/>
    </source>
</evidence>
<dbReference type="Gene3D" id="4.10.400.10">
    <property type="entry name" value="Low-density Lipoprotein Receptor"/>
    <property type="match status" value="1"/>
</dbReference>
<proteinExistence type="predicted"/>
<feature type="disulfide bond" evidence="2">
    <location>
        <begin position="36"/>
        <end position="51"/>
    </location>
</feature>